<sequence length="488" mass="56837">MSENLTTSEPKTESFEIPIEAPSETFREHLNQNSRILFSGPFGIGKTYFLNKFFEDHKEDYAAFHLSPVNYVCQENEDVFQLIKCDILYLLLTRFKDQITFEKEDVSKWLSASAFVQKRFTDLLLPFVGMIPKLGKPVKEAVKELMSLKAEYDQIHEEMKTDAEKEAFEFLQEFGQKIGGIYEDDFIIQIIRGLIAQLQKKELKTILILDDLDRMDPDHLFRILNVLAAHTDTQSKENKFGFDKVVVVCDLVNVQKIYAHRYGEGVDFDGYMNKFFETRPYNYHIGEAFRFAIGSLFTRSNLMGKIHEDDLIAGKYYLSLFFIQGHLTPRQLLKCKIVDYKFIDKRISLTKEFSHRLGDFEIFGVIDFLIFVCGSFDQLFQKIKDGFFRIVPSEAIRPQYLISSVIQPFYYLKGEEVEHNTLEIIGHKVKFEIMPIAGRSHWVKTLSVKEIVVEGQVLSKDLSQLDSFNYYPLFLHLLTVCKEKGIFK</sequence>
<dbReference type="InterPro" id="IPR003593">
    <property type="entry name" value="AAA+_ATPase"/>
</dbReference>
<dbReference type="RefSeq" id="WP_338236786.1">
    <property type="nucleotide sequence ID" value="NZ_BQKE01000001.1"/>
</dbReference>
<dbReference type="Gene3D" id="3.40.50.300">
    <property type="entry name" value="P-loop containing nucleotide triphosphate hydrolases"/>
    <property type="match status" value="1"/>
</dbReference>
<evidence type="ECO:0000259" key="1">
    <source>
        <dbReference type="SMART" id="SM00382"/>
    </source>
</evidence>
<reference evidence="2 3" key="1">
    <citation type="submission" date="2021-12" db="EMBL/GenBank/DDBJ databases">
        <title>Genome sequencing of bacteria with rrn-lacking chromosome and rrn-plasmid.</title>
        <authorList>
            <person name="Anda M."/>
            <person name="Iwasaki W."/>
        </authorList>
    </citation>
    <scope>NUCLEOTIDE SEQUENCE [LARGE SCALE GENOMIC DNA]</scope>
    <source>
        <strain evidence="2 3">NBRC 15940</strain>
    </source>
</reference>
<dbReference type="InterPro" id="IPR011646">
    <property type="entry name" value="KAP_P-loop"/>
</dbReference>
<gene>
    <name evidence="2" type="ORF">PEDI_17430</name>
</gene>
<dbReference type="EMBL" id="BQKE01000001">
    <property type="protein sequence ID" value="GJM61191.1"/>
    <property type="molecule type" value="Genomic_DNA"/>
</dbReference>
<evidence type="ECO:0000313" key="3">
    <source>
        <dbReference type="Proteomes" id="UP001310022"/>
    </source>
</evidence>
<keyword evidence="3" id="KW-1185">Reference proteome</keyword>
<accession>A0AAN4VWC6</accession>
<dbReference type="AlphaFoldDB" id="A0AAN4VWC6"/>
<dbReference type="Pfam" id="PF07693">
    <property type="entry name" value="KAP_NTPase"/>
    <property type="match status" value="1"/>
</dbReference>
<dbReference type="SMART" id="SM00382">
    <property type="entry name" value="AAA"/>
    <property type="match status" value="1"/>
</dbReference>
<dbReference type="SUPFAM" id="SSF52540">
    <property type="entry name" value="P-loop containing nucleoside triphosphate hydrolases"/>
    <property type="match status" value="1"/>
</dbReference>
<name>A0AAN4VWC6_9BACT</name>
<feature type="domain" description="AAA+ ATPase" evidence="1">
    <location>
        <begin position="32"/>
        <end position="253"/>
    </location>
</feature>
<proteinExistence type="predicted"/>
<dbReference type="InterPro" id="IPR027417">
    <property type="entry name" value="P-loop_NTPase"/>
</dbReference>
<dbReference type="Proteomes" id="UP001310022">
    <property type="component" value="Unassembled WGS sequence"/>
</dbReference>
<evidence type="ECO:0000313" key="2">
    <source>
        <dbReference type="EMBL" id="GJM61191.1"/>
    </source>
</evidence>
<comment type="caution">
    <text evidence="2">The sequence shown here is derived from an EMBL/GenBank/DDBJ whole genome shotgun (WGS) entry which is preliminary data.</text>
</comment>
<organism evidence="2 3">
    <name type="scientific">Persicobacter diffluens</name>
    <dbReference type="NCBI Taxonomy" id="981"/>
    <lineage>
        <taxon>Bacteria</taxon>
        <taxon>Pseudomonadati</taxon>
        <taxon>Bacteroidota</taxon>
        <taxon>Cytophagia</taxon>
        <taxon>Cytophagales</taxon>
        <taxon>Persicobacteraceae</taxon>
        <taxon>Persicobacter</taxon>
    </lineage>
</organism>
<protein>
    <recommendedName>
        <fullName evidence="1">AAA+ ATPase domain-containing protein</fullName>
    </recommendedName>
</protein>